<dbReference type="PANTHER" id="PTHR33116:SF75">
    <property type="entry name" value="RIBONUCLEASE H PROTEIN"/>
    <property type="match status" value="1"/>
</dbReference>
<name>A0A9D4Y908_PEA</name>
<sequence length="294" mass="34244">MELVRRPLFAFAIITFWRINLRCSLPWRLESTLVFSVRSSSIWDSMAMNIRKIIEGIQRKAREELQPCWAKDAGTQSATGASKDYVSRRDHLVRARGKGTANTWWIKRNQLSFARHVALAKFVIEALPTYTKMRIMVPKERLKKIQIDFIWVHSSDTEKIRTIRWHDICKPKNSGGLGLRHLSRMNGDSRIELALKDSNQEEICIWSGTTNGEFSVVSSYENMSQPIKDMQYPSWRKIWKLQVPGRIRNLVKQSPFCMSYGTARWLRKPGKAFFILSFQLSSLVYLMMIGLRLI</sequence>
<dbReference type="PANTHER" id="PTHR33116">
    <property type="entry name" value="REVERSE TRANSCRIPTASE ZINC-BINDING DOMAIN-CONTAINING PROTEIN-RELATED-RELATED"/>
    <property type="match status" value="1"/>
</dbReference>
<protein>
    <submittedName>
        <fullName evidence="1">Uncharacterized protein</fullName>
    </submittedName>
</protein>
<reference evidence="1 2" key="1">
    <citation type="journal article" date="2022" name="Nat. Genet.">
        <title>Improved pea reference genome and pan-genome highlight genomic features and evolutionary characteristics.</title>
        <authorList>
            <person name="Yang T."/>
            <person name="Liu R."/>
            <person name="Luo Y."/>
            <person name="Hu S."/>
            <person name="Wang D."/>
            <person name="Wang C."/>
            <person name="Pandey M.K."/>
            <person name="Ge S."/>
            <person name="Xu Q."/>
            <person name="Li N."/>
            <person name="Li G."/>
            <person name="Huang Y."/>
            <person name="Saxena R.K."/>
            <person name="Ji Y."/>
            <person name="Li M."/>
            <person name="Yan X."/>
            <person name="He Y."/>
            <person name="Liu Y."/>
            <person name="Wang X."/>
            <person name="Xiang C."/>
            <person name="Varshney R.K."/>
            <person name="Ding H."/>
            <person name="Gao S."/>
            <person name="Zong X."/>
        </authorList>
    </citation>
    <scope>NUCLEOTIDE SEQUENCE [LARGE SCALE GENOMIC DNA]</scope>
    <source>
        <strain evidence="1 2">cv. Zhongwan 6</strain>
    </source>
</reference>
<evidence type="ECO:0000313" key="1">
    <source>
        <dbReference type="EMBL" id="KAI5435236.1"/>
    </source>
</evidence>
<keyword evidence="2" id="KW-1185">Reference proteome</keyword>
<proteinExistence type="predicted"/>
<organism evidence="1 2">
    <name type="scientific">Pisum sativum</name>
    <name type="common">Garden pea</name>
    <name type="synonym">Lathyrus oleraceus</name>
    <dbReference type="NCBI Taxonomy" id="3888"/>
    <lineage>
        <taxon>Eukaryota</taxon>
        <taxon>Viridiplantae</taxon>
        <taxon>Streptophyta</taxon>
        <taxon>Embryophyta</taxon>
        <taxon>Tracheophyta</taxon>
        <taxon>Spermatophyta</taxon>
        <taxon>Magnoliopsida</taxon>
        <taxon>eudicotyledons</taxon>
        <taxon>Gunneridae</taxon>
        <taxon>Pentapetalae</taxon>
        <taxon>rosids</taxon>
        <taxon>fabids</taxon>
        <taxon>Fabales</taxon>
        <taxon>Fabaceae</taxon>
        <taxon>Papilionoideae</taxon>
        <taxon>50 kb inversion clade</taxon>
        <taxon>NPAAA clade</taxon>
        <taxon>Hologalegina</taxon>
        <taxon>IRL clade</taxon>
        <taxon>Fabeae</taxon>
        <taxon>Lathyrus</taxon>
    </lineage>
</organism>
<dbReference type="AlphaFoldDB" id="A0A9D4Y908"/>
<evidence type="ECO:0000313" key="2">
    <source>
        <dbReference type="Proteomes" id="UP001058974"/>
    </source>
</evidence>
<comment type="caution">
    <text evidence="1">The sequence shown here is derived from an EMBL/GenBank/DDBJ whole genome shotgun (WGS) entry which is preliminary data.</text>
</comment>
<dbReference type="EMBL" id="JAMSHJ010000002">
    <property type="protein sequence ID" value="KAI5435236.1"/>
    <property type="molecule type" value="Genomic_DNA"/>
</dbReference>
<dbReference type="Proteomes" id="UP001058974">
    <property type="component" value="Chromosome 2"/>
</dbReference>
<gene>
    <name evidence="1" type="ORF">KIW84_021885</name>
</gene>
<accession>A0A9D4Y908</accession>
<dbReference type="Gramene" id="Psat02G0188500-T1">
    <property type="protein sequence ID" value="KAI5435236.1"/>
    <property type="gene ID" value="KIW84_021885"/>
</dbReference>